<organism evidence="2 3">
    <name type="scientific">Flavobacterium macrobrachii</name>
    <dbReference type="NCBI Taxonomy" id="591204"/>
    <lineage>
        <taxon>Bacteria</taxon>
        <taxon>Pseudomonadati</taxon>
        <taxon>Bacteroidota</taxon>
        <taxon>Flavobacteriia</taxon>
        <taxon>Flavobacteriales</taxon>
        <taxon>Flavobacteriaceae</taxon>
        <taxon>Flavobacterium</taxon>
    </lineage>
</organism>
<evidence type="ECO:0000313" key="3">
    <source>
        <dbReference type="Proteomes" id="UP000759529"/>
    </source>
</evidence>
<feature type="signal peptide" evidence="1">
    <location>
        <begin position="1"/>
        <end position="18"/>
    </location>
</feature>
<name>A0ABS2D1D5_9FLAO</name>
<gene>
    <name evidence="2" type="ORF">H9X54_016935</name>
</gene>
<keyword evidence="1" id="KW-0732">Signal</keyword>
<reference evidence="2 3" key="1">
    <citation type="submission" date="2021-02" db="EMBL/GenBank/DDBJ databases">
        <authorList>
            <person name="Jung H.S."/>
            <person name="Chun B.H."/>
            <person name="Jeon C.O."/>
        </authorList>
    </citation>
    <scope>NUCLEOTIDE SEQUENCE [LARGE SCALE GENOMIC DNA]</scope>
    <source>
        <strain evidence="2 3">LMG 25203</strain>
    </source>
</reference>
<dbReference type="Proteomes" id="UP000759529">
    <property type="component" value="Unassembled WGS sequence"/>
</dbReference>
<dbReference type="EMBL" id="JACSOD020000509">
    <property type="protein sequence ID" value="MBM6500979.1"/>
    <property type="molecule type" value="Genomic_DNA"/>
</dbReference>
<protein>
    <recommendedName>
        <fullName evidence="4">Outer membrane protein beta-barrel domain-containing protein</fullName>
    </recommendedName>
</protein>
<evidence type="ECO:0000313" key="2">
    <source>
        <dbReference type="EMBL" id="MBM6500979.1"/>
    </source>
</evidence>
<comment type="caution">
    <text evidence="2">The sequence shown here is derived from an EMBL/GenBank/DDBJ whole genome shotgun (WGS) entry which is preliminary data.</text>
</comment>
<dbReference type="RefSeq" id="WP_187655949.1">
    <property type="nucleotide sequence ID" value="NZ_JACSOD020000509.1"/>
</dbReference>
<accession>A0ABS2D1D5</accession>
<evidence type="ECO:0008006" key="4">
    <source>
        <dbReference type="Google" id="ProtNLM"/>
    </source>
</evidence>
<proteinExistence type="predicted"/>
<sequence>MKKVVLSVLMLSSVVALAQEETKVVDSVKTSKSYKLETYIGFNGNVNNGLNLNKKLKNANLPELDSFVPEVNFGLNLFMEKYSGDVEFGFLFAKPNEGNNEIKYRGFNTRLRVHYNVVNQEKFAFTTGLGLAFLGNQYDIYSKDNTIDLNDLEPNNNSGHVSFTNQMLYFGPSASVYLFKKSSLQMRVNLGYEFALTRGRYRSEFGSILNNVNESGNNRFVFGITLL</sequence>
<feature type="chain" id="PRO_5045716623" description="Outer membrane protein beta-barrel domain-containing protein" evidence="1">
    <location>
        <begin position="19"/>
        <end position="227"/>
    </location>
</feature>
<evidence type="ECO:0000256" key="1">
    <source>
        <dbReference type="SAM" id="SignalP"/>
    </source>
</evidence>
<keyword evidence="3" id="KW-1185">Reference proteome</keyword>